<evidence type="ECO:0000313" key="1">
    <source>
        <dbReference type="EMBL" id="PWR21260.1"/>
    </source>
</evidence>
<dbReference type="InterPro" id="IPR027417">
    <property type="entry name" value="P-loop_NTPase"/>
</dbReference>
<dbReference type="AlphaFoldDB" id="A0A317E4V9"/>
<dbReference type="EMBL" id="QGLE01000008">
    <property type="protein sequence ID" value="PWR21260.1"/>
    <property type="molecule type" value="Genomic_DNA"/>
</dbReference>
<dbReference type="Proteomes" id="UP000245461">
    <property type="component" value="Unassembled WGS sequence"/>
</dbReference>
<organism evidence="1 2">
    <name type="scientific">Zavarzinia aquatilis</name>
    <dbReference type="NCBI Taxonomy" id="2211142"/>
    <lineage>
        <taxon>Bacteria</taxon>
        <taxon>Pseudomonadati</taxon>
        <taxon>Pseudomonadota</taxon>
        <taxon>Alphaproteobacteria</taxon>
        <taxon>Rhodospirillales</taxon>
        <taxon>Zavarziniaceae</taxon>
        <taxon>Zavarzinia</taxon>
    </lineage>
</organism>
<dbReference type="RefSeq" id="WP_109906938.1">
    <property type="nucleotide sequence ID" value="NZ_QGLE01000008.1"/>
</dbReference>
<dbReference type="SUPFAM" id="SSF52540">
    <property type="entry name" value="P-loop containing nucleoside triphosphate hydrolases"/>
    <property type="match status" value="1"/>
</dbReference>
<protein>
    <recommendedName>
        <fullName evidence="3">Sulfotransferase domain-containing protein</fullName>
    </recommendedName>
</protein>
<evidence type="ECO:0000313" key="2">
    <source>
        <dbReference type="Proteomes" id="UP000245461"/>
    </source>
</evidence>
<proteinExistence type="predicted"/>
<dbReference type="OrthoDB" id="8157416at2"/>
<accession>A0A317E4V9</accession>
<sequence>MRDVVTRLREMGRPRNGSQLETLDELMQHIGRNLTFATEWADMPDALVVNYEDTAFHGERTCAAIVEHLGLTLSPGIFPFLIRDVQAPENDGRNKKRTALPKRHRREMSAEEQAVFLDRFAAFYERFMPDARVDVEEGEGQDEVA</sequence>
<comment type="caution">
    <text evidence="1">The sequence shown here is derived from an EMBL/GenBank/DDBJ whole genome shotgun (WGS) entry which is preliminary data.</text>
</comment>
<gene>
    <name evidence="1" type="ORF">DKG74_14795</name>
</gene>
<evidence type="ECO:0008006" key="3">
    <source>
        <dbReference type="Google" id="ProtNLM"/>
    </source>
</evidence>
<dbReference type="Gene3D" id="3.40.50.300">
    <property type="entry name" value="P-loop containing nucleotide triphosphate hydrolases"/>
    <property type="match status" value="1"/>
</dbReference>
<keyword evidence="2" id="KW-1185">Reference proteome</keyword>
<reference evidence="1 2" key="1">
    <citation type="submission" date="2018-05" db="EMBL/GenBank/DDBJ databases">
        <title>Zavarzinia sp. HR-AS.</title>
        <authorList>
            <person name="Lee Y."/>
            <person name="Jeon C.O."/>
        </authorList>
    </citation>
    <scope>NUCLEOTIDE SEQUENCE [LARGE SCALE GENOMIC DNA]</scope>
    <source>
        <strain evidence="1 2">HR-AS</strain>
    </source>
</reference>
<name>A0A317E4V9_9PROT</name>